<dbReference type="PANTHER" id="PTHR42928:SF5">
    <property type="entry name" value="BLR1237 PROTEIN"/>
    <property type="match status" value="1"/>
</dbReference>
<dbReference type="RefSeq" id="WP_129968170.1">
    <property type="nucleotide sequence ID" value="NZ_JACCEW010000001.1"/>
</dbReference>
<accession>A0A853F9J1</accession>
<dbReference type="SUPFAM" id="SSF53850">
    <property type="entry name" value="Periplasmic binding protein-like II"/>
    <property type="match status" value="1"/>
</dbReference>
<reference evidence="3 4" key="1">
    <citation type="submission" date="2020-07" db="EMBL/GenBank/DDBJ databases">
        <title>Taxonomic revisions and descriptions of new bacterial species based on genomic comparisons in the high-G+C-content subgroup of the family Alcaligenaceae.</title>
        <authorList>
            <person name="Szabo A."/>
            <person name="Felfoldi T."/>
        </authorList>
    </citation>
    <scope>NUCLEOTIDE SEQUENCE [LARGE SCALE GENOMIC DNA]</scope>
    <source>
        <strain evidence="3 4">DSM 25264</strain>
    </source>
</reference>
<dbReference type="Gene3D" id="3.40.190.10">
    <property type="entry name" value="Periplasmic binding protein-like II"/>
    <property type="match status" value="1"/>
</dbReference>
<sequence length="331" mass="34721">MNQVKLGLWPTSISLFFSTILSPIPALAQTDLCAKPAIELVVPWAAGGGTDTQARMIAQPLGERLGKQIVVINKAGAGGVVGTSSFVNAAKPDGCTLIMATGATNATAPFLFKELQFKPLDDFTPIAFVAQAPNILFVRSDSPYHSVQDVIDAAKAKPGALSYASGGVGASSHLAAALFAESAGLDMVHVPYQGAAPAIAALMGGQVDLSVDTGNQLGHVRSGRLRALAVASKERLSALPDVPTFAEAGVKGVYYAFWGGVAGPKGLPDTMVRRLNKEINAVMESPKVASYFLKNGSELKPEMTPMEFKTFWQEELKKNEHIVAISGAKAQ</sequence>
<evidence type="ECO:0000256" key="1">
    <source>
        <dbReference type="ARBA" id="ARBA00006987"/>
    </source>
</evidence>
<feature type="signal peptide" evidence="2">
    <location>
        <begin position="1"/>
        <end position="28"/>
    </location>
</feature>
<keyword evidence="4" id="KW-1185">Reference proteome</keyword>
<dbReference type="PANTHER" id="PTHR42928">
    <property type="entry name" value="TRICARBOXYLATE-BINDING PROTEIN"/>
    <property type="match status" value="1"/>
</dbReference>
<dbReference type="EMBL" id="JACCEW010000001">
    <property type="protein sequence ID" value="NYT36272.1"/>
    <property type="molecule type" value="Genomic_DNA"/>
</dbReference>
<gene>
    <name evidence="3" type="ORF">H0A68_05250</name>
</gene>
<evidence type="ECO:0000256" key="2">
    <source>
        <dbReference type="SAM" id="SignalP"/>
    </source>
</evidence>
<organism evidence="3 4">
    <name type="scientific">Allopusillimonas soli</name>
    <dbReference type="NCBI Taxonomy" id="659016"/>
    <lineage>
        <taxon>Bacteria</taxon>
        <taxon>Pseudomonadati</taxon>
        <taxon>Pseudomonadota</taxon>
        <taxon>Betaproteobacteria</taxon>
        <taxon>Burkholderiales</taxon>
        <taxon>Alcaligenaceae</taxon>
        <taxon>Allopusillimonas</taxon>
    </lineage>
</organism>
<dbReference type="AlphaFoldDB" id="A0A853F9J1"/>
<proteinExistence type="inferred from homology"/>
<keyword evidence="2" id="KW-0732">Signal</keyword>
<dbReference type="InterPro" id="IPR005064">
    <property type="entry name" value="BUG"/>
</dbReference>
<evidence type="ECO:0000313" key="3">
    <source>
        <dbReference type="EMBL" id="NYT36272.1"/>
    </source>
</evidence>
<dbReference type="CDD" id="cd07012">
    <property type="entry name" value="PBP2_Bug_TTT"/>
    <property type="match status" value="1"/>
</dbReference>
<dbReference type="OrthoDB" id="9780943at2"/>
<evidence type="ECO:0000313" key="4">
    <source>
        <dbReference type="Proteomes" id="UP000580517"/>
    </source>
</evidence>
<name>A0A853F9J1_9BURK</name>
<comment type="similarity">
    <text evidence="1">Belongs to the UPF0065 (bug) family.</text>
</comment>
<dbReference type="Pfam" id="PF03401">
    <property type="entry name" value="TctC"/>
    <property type="match status" value="1"/>
</dbReference>
<dbReference type="InterPro" id="IPR042100">
    <property type="entry name" value="Bug_dom1"/>
</dbReference>
<dbReference type="Gene3D" id="3.40.190.150">
    <property type="entry name" value="Bordetella uptake gene, domain 1"/>
    <property type="match status" value="1"/>
</dbReference>
<protein>
    <submittedName>
        <fullName evidence="3">Tripartite tricarboxylate transporter substrate binding protein</fullName>
    </submittedName>
</protein>
<dbReference type="Proteomes" id="UP000580517">
    <property type="component" value="Unassembled WGS sequence"/>
</dbReference>
<comment type="caution">
    <text evidence="3">The sequence shown here is derived from an EMBL/GenBank/DDBJ whole genome shotgun (WGS) entry which is preliminary data.</text>
</comment>
<dbReference type="PIRSF" id="PIRSF017082">
    <property type="entry name" value="YflP"/>
    <property type="match status" value="1"/>
</dbReference>
<feature type="chain" id="PRO_5032586732" evidence="2">
    <location>
        <begin position="29"/>
        <end position="331"/>
    </location>
</feature>